<organism evidence="1 2">
    <name type="scientific">Irpex rosettiformis</name>
    <dbReference type="NCBI Taxonomy" id="378272"/>
    <lineage>
        <taxon>Eukaryota</taxon>
        <taxon>Fungi</taxon>
        <taxon>Dikarya</taxon>
        <taxon>Basidiomycota</taxon>
        <taxon>Agaricomycotina</taxon>
        <taxon>Agaricomycetes</taxon>
        <taxon>Polyporales</taxon>
        <taxon>Irpicaceae</taxon>
        <taxon>Irpex</taxon>
    </lineage>
</organism>
<dbReference type="EMBL" id="MU274903">
    <property type="protein sequence ID" value="KAI0092818.1"/>
    <property type="molecule type" value="Genomic_DNA"/>
</dbReference>
<gene>
    <name evidence="1" type="ORF">BDY19DRAFT_990498</name>
</gene>
<accession>A0ACB8UES3</accession>
<comment type="caution">
    <text evidence="1">The sequence shown here is derived from an EMBL/GenBank/DDBJ whole genome shotgun (WGS) entry which is preliminary data.</text>
</comment>
<dbReference type="Proteomes" id="UP001055072">
    <property type="component" value="Unassembled WGS sequence"/>
</dbReference>
<name>A0ACB8UES3_9APHY</name>
<sequence length="659" mass="72965">MSNPPPPSPSPPGVYEKRKVPPSPQEVVDRNPRARSNSIAPASIRSEPMAGRGSLSSRFRDPYEGMRGRSSTSALSMNAPYTRLPSQSDLSAGSGLPRNRSTFLSSNPAHTSSKSNLNPPPRALAVRKPPHTGRNSLSFVSVNEDLDAPASVNEETSAPNSLLSRKQLTDQLKSIHEAISVLQASEALVRQEVTALVKANYATGNALEKSDELVKQLKAKVDSQREVQANLEDTILEQQDVIASLQAGMKELYELVNEGGQNSNAQVESQARTIVKGAAAADKRREIMVHGVARAVLKELMGIQGTVEMVPSPLENGKFWTSDDPTAPDRRLRPSWDHWQPNASSWLEEVLAVASQRGETYYEVPRGIDSAAFFASITAVEIKASVKQYWTSLSKKWSDSKKDDTKRRQDTSAGRHRTRRSKKAERRTVHRDKVPELMDPDKDFMFDPRYQSDDVTQDEDEPEGLRAGTLEIDSDDPIGQRTQKQLTKPSGRKKPSSKPWLNHKPLYRSAEINTLFTRLQPFVDADSGARHPVQASYPVDTPLPKRGPNDKATHIIARHHIDPDWLKTHSQQNTSKYIRAECEPTHEGNLAQGGYPAQYTFSGEDLPNDGEGGDDITWEGGQWEIGEVGDNEAGDDELDPDLVPHVSLVPPDDLEDMYY</sequence>
<reference evidence="1" key="1">
    <citation type="journal article" date="2021" name="Environ. Microbiol.">
        <title>Gene family expansions and transcriptome signatures uncover fungal adaptations to wood decay.</title>
        <authorList>
            <person name="Hage H."/>
            <person name="Miyauchi S."/>
            <person name="Viragh M."/>
            <person name="Drula E."/>
            <person name="Min B."/>
            <person name="Chaduli D."/>
            <person name="Navarro D."/>
            <person name="Favel A."/>
            <person name="Norest M."/>
            <person name="Lesage-Meessen L."/>
            <person name="Balint B."/>
            <person name="Merenyi Z."/>
            <person name="de Eugenio L."/>
            <person name="Morin E."/>
            <person name="Martinez A.T."/>
            <person name="Baldrian P."/>
            <person name="Stursova M."/>
            <person name="Martinez M.J."/>
            <person name="Novotny C."/>
            <person name="Magnuson J.K."/>
            <person name="Spatafora J.W."/>
            <person name="Maurice S."/>
            <person name="Pangilinan J."/>
            <person name="Andreopoulos W."/>
            <person name="LaButti K."/>
            <person name="Hundley H."/>
            <person name="Na H."/>
            <person name="Kuo A."/>
            <person name="Barry K."/>
            <person name="Lipzen A."/>
            <person name="Henrissat B."/>
            <person name="Riley R."/>
            <person name="Ahrendt S."/>
            <person name="Nagy L.G."/>
            <person name="Grigoriev I.V."/>
            <person name="Martin F."/>
            <person name="Rosso M.N."/>
        </authorList>
    </citation>
    <scope>NUCLEOTIDE SEQUENCE</scope>
    <source>
        <strain evidence="1">CBS 384.51</strain>
    </source>
</reference>
<evidence type="ECO:0000313" key="1">
    <source>
        <dbReference type="EMBL" id="KAI0092818.1"/>
    </source>
</evidence>
<proteinExistence type="predicted"/>
<protein>
    <submittedName>
        <fullName evidence="1">Uncharacterized protein</fullName>
    </submittedName>
</protein>
<keyword evidence="2" id="KW-1185">Reference proteome</keyword>
<evidence type="ECO:0000313" key="2">
    <source>
        <dbReference type="Proteomes" id="UP001055072"/>
    </source>
</evidence>